<feature type="transmembrane region" description="Helical" evidence="1">
    <location>
        <begin position="220"/>
        <end position="242"/>
    </location>
</feature>
<keyword evidence="1" id="KW-1133">Transmembrane helix</keyword>
<accession>A0A9W8RDR0</accession>
<sequence length="306" mass="33919">MTGTWRPNEPEDRFYMSTSENKNWTRIKATNKEWLPSTTNDGAQATIEYRLLRNGLMEIQWADLGTSKARSEGEVLVEQRSMWELNYLVVEVQRRVSSRGCGFLNDTGTGGVTVLKWDEMSVSAEVVFDRMPEFQYWVNAMLASSGTTPQQGVSAFVRGAMAAWASQAGDMDLLAHLKRSARPFGQEERIGTVRIDELDRDNLEYPFFVGSRRGTGLYKIAAIVFLVIGVAAVATCGVRVWVGPPKVTSWMGQHFYLSQSGIIQAGQEVEKLATGYEVAPDNVGSLHVGGSQQPLLSGTVELRPEK</sequence>
<dbReference type="Proteomes" id="UP001152087">
    <property type="component" value="Unassembled WGS sequence"/>
</dbReference>
<gene>
    <name evidence="2" type="ORF">NW755_001688</name>
</gene>
<protein>
    <submittedName>
        <fullName evidence="2">Uncharacterized protein</fullName>
    </submittedName>
</protein>
<keyword evidence="1" id="KW-0812">Transmembrane</keyword>
<name>A0A9W8RDR0_9HYPO</name>
<evidence type="ECO:0000313" key="3">
    <source>
        <dbReference type="Proteomes" id="UP001152087"/>
    </source>
</evidence>
<evidence type="ECO:0000256" key="1">
    <source>
        <dbReference type="SAM" id="Phobius"/>
    </source>
</evidence>
<comment type="caution">
    <text evidence="2">The sequence shown here is derived from an EMBL/GenBank/DDBJ whole genome shotgun (WGS) entry which is preliminary data.</text>
</comment>
<organism evidence="2 3">
    <name type="scientific">Fusarium falciforme</name>
    <dbReference type="NCBI Taxonomy" id="195108"/>
    <lineage>
        <taxon>Eukaryota</taxon>
        <taxon>Fungi</taxon>
        <taxon>Dikarya</taxon>
        <taxon>Ascomycota</taxon>
        <taxon>Pezizomycotina</taxon>
        <taxon>Sordariomycetes</taxon>
        <taxon>Hypocreomycetidae</taxon>
        <taxon>Hypocreales</taxon>
        <taxon>Nectriaceae</taxon>
        <taxon>Fusarium</taxon>
        <taxon>Fusarium solani species complex</taxon>
    </lineage>
</organism>
<keyword evidence="1" id="KW-0472">Membrane</keyword>
<evidence type="ECO:0000313" key="2">
    <source>
        <dbReference type="EMBL" id="KAJ4195526.1"/>
    </source>
</evidence>
<dbReference type="AlphaFoldDB" id="A0A9W8RDR0"/>
<dbReference type="EMBL" id="JAOQAV010000003">
    <property type="protein sequence ID" value="KAJ4195526.1"/>
    <property type="molecule type" value="Genomic_DNA"/>
</dbReference>
<reference evidence="2" key="1">
    <citation type="submission" date="2022-09" db="EMBL/GenBank/DDBJ databases">
        <title>Fusarium specimens isolated from Avocado Roots.</title>
        <authorList>
            <person name="Stajich J."/>
            <person name="Roper C."/>
            <person name="Heimlech-Rivalta G."/>
        </authorList>
    </citation>
    <scope>NUCLEOTIDE SEQUENCE</scope>
    <source>
        <strain evidence="2">A02</strain>
    </source>
</reference>
<keyword evidence="3" id="KW-1185">Reference proteome</keyword>
<proteinExistence type="predicted"/>